<protein>
    <recommendedName>
        <fullName evidence="3">Rab-GAP TBC domain-containing protein</fullName>
    </recommendedName>
</protein>
<dbReference type="RefSeq" id="XP_037152052.1">
    <property type="nucleotide sequence ID" value="XM_037291690.1"/>
</dbReference>
<feature type="compositionally biased region" description="Polar residues" evidence="2">
    <location>
        <begin position="624"/>
        <end position="640"/>
    </location>
</feature>
<dbReference type="Pfam" id="PF00566">
    <property type="entry name" value="RabGAP-TBC"/>
    <property type="match status" value="1"/>
</dbReference>
<sequence length="726" mass="80768">MRPIPETKTRWEATLANNASLSDLRTAIKDGGSSSPCAIGLRSICWKAFLLFKSLEKSAWAKPLSDSRSAYISLREHFLTNIENPDDLSAEDPLTDTETSPWNTLRLDEELRAEIFQDVERCMPENLYFREPNTQKMLLDILFIYCKLNRDIGYRQGMHEVLAPILWVVSRDAIDSQSLGPDHADLDGLTLASLDNRYVEHDAFTLFAAIMQTVKTFYEMGSNNEPATAGLLNNSPIVERSKRIHENYLHHADPELAEHLTAIEILPQIFLIRWVRLLFGREFPFEDVLALWDILFAEDPALDLVDMISVSMLLRIRWQLLEADYSAALTLLLRYPVPTAPCGPSTFVGDALYLRENLLLDGGDYIISKYSRRAPETTVTRKLPKKVRRARTAEQTAAQKTLPPQKALSPRLSPARILQHQGGIEGMIHEAAKGVYNQGERWGVAKALRGAVQGLQSGNNSPRRLPEKSRWSLDSGKIISDSPKDLITKIHYLEGRNKSLAKLLEKAMEELWTQQREINQEPNETTADVLSLAIAKVQFVQVYLENPTMPLPSENLSREETKDDAAVETDAGLTSSTPGSPSCQIQSDGATDEKSGSEGIHTAETVDSSVQRSAPAPVKPLPSTPNVASPSKTSGLSPFSQPRPALAQSSFSWMLGEDQQKSGFVSASPFSSERSDRRRKGVQLFGDEKREGSRNRRGSRPNGNGDNSDDDGDVFTMGNLKGGKLR</sequence>
<dbReference type="PANTHER" id="PTHR22957:SF337">
    <property type="entry name" value="TBC1 DOMAIN FAMILY MEMBER 5"/>
    <property type="match status" value="1"/>
</dbReference>
<dbReference type="Gene3D" id="1.10.472.80">
    <property type="entry name" value="Ypt/Rab-GAP domain of gyp1p, domain 3"/>
    <property type="match status" value="1"/>
</dbReference>
<dbReference type="FunFam" id="1.10.472.80:FF:000038">
    <property type="entry name" value="TBC1 domain family member 5"/>
    <property type="match status" value="1"/>
</dbReference>
<dbReference type="SUPFAM" id="SSF47923">
    <property type="entry name" value="Ypt/Rab-GAP domain of gyp1p"/>
    <property type="match status" value="2"/>
</dbReference>
<dbReference type="AlphaFoldDB" id="A0A8H6CGD7"/>
<dbReference type="Gene3D" id="1.10.8.270">
    <property type="entry name" value="putative rabgap domain of human tbc1 domain family member 14 like domains"/>
    <property type="match status" value="1"/>
</dbReference>
<feature type="region of interest" description="Disordered" evidence="2">
    <location>
        <begin position="387"/>
        <end position="412"/>
    </location>
</feature>
<feature type="compositionally biased region" description="Basic and acidic residues" evidence="2">
    <location>
        <begin position="556"/>
        <end position="565"/>
    </location>
</feature>
<dbReference type="SMART" id="SM00164">
    <property type="entry name" value="TBC"/>
    <property type="match status" value="1"/>
</dbReference>
<dbReference type="PROSITE" id="PS50086">
    <property type="entry name" value="TBC_RABGAP"/>
    <property type="match status" value="1"/>
</dbReference>
<proteinExistence type="predicted"/>
<feature type="domain" description="Rab-GAP TBC" evidence="3">
    <location>
        <begin position="36"/>
        <end position="299"/>
    </location>
</feature>
<dbReference type="Proteomes" id="UP000593566">
    <property type="component" value="Unassembled WGS sequence"/>
</dbReference>
<gene>
    <name evidence="4" type="ORF">HO133_000753</name>
</gene>
<accession>A0A8H6CGD7</accession>
<keyword evidence="5" id="KW-1185">Reference proteome</keyword>
<dbReference type="GeneID" id="59329171"/>
<dbReference type="GO" id="GO:0005096">
    <property type="term" value="F:GTPase activator activity"/>
    <property type="evidence" value="ECO:0007669"/>
    <property type="project" value="UniProtKB-KW"/>
</dbReference>
<dbReference type="PANTHER" id="PTHR22957">
    <property type="entry name" value="TBC1 DOMAIN FAMILY MEMBER GTPASE-ACTIVATING PROTEIN"/>
    <property type="match status" value="1"/>
</dbReference>
<evidence type="ECO:0000256" key="1">
    <source>
        <dbReference type="ARBA" id="ARBA00022468"/>
    </source>
</evidence>
<feature type="region of interest" description="Disordered" evidence="2">
    <location>
        <begin position="548"/>
        <end position="645"/>
    </location>
</feature>
<comment type="caution">
    <text evidence="4">The sequence shown here is derived from an EMBL/GenBank/DDBJ whole genome shotgun (WGS) entry which is preliminary data.</text>
</comment>
<dbReference type="InterPro" id="IPR000195">
    <property type="entry name" value="Rab-GAP-TBC_dom"/>
</dbReference>
<evidence type="ECO:0000256" key="2">
    <source>
        <dbReference type="SAM" id="MobiDB-lite"/>
    </source>
</evidence>
<evidence type="ECO:0000313" key="4">
    <source>
        <dbReference type="EMBL" id="KAF6222706.1"/>
    </source>
</evidence>
<feature type="compositionally biased region" description="Polar residues" evidence="2">
    <location>
        <begin position="661"/>
        <end position="672"/>
    </location>
</feature>
<name>A0A8H6CGD7_9LECA</name>
<dbReference type="EMBL" id="JACCJB010000011">
    <property type="protein sequence ID" value="KAF6222706.1"/>
    <property type="molecule type" value="Genomic_DNA"/>
</dbReference>
<feature type="compositionally biased region" description="Polar residues" evidence="2">
    <location>
        <begin position="572"/>
        <end position="589"/>
    </location>
</feature>
<feature type="region of interest" description="Disordered" evidence="2">
    <location>
        <begin position="659"/>
        <end position="726"/>
    </location>
</feature>
<dbReference type="InterPro" id="IPR035969">
    <property type="entry name" value="Rab-GAP_TBC_sf"/>
</dbReference>
<evidence type="ECO:0000313" key="5">
    <source>
        <dbReference type="Proteomes" id="UP000593566"/>
    </source>
</evidence>
<keyword evidence="1" id="KW-0343">GTPase activation</keyword>
<organism evidence="4 5">
    <name type="scientific">Letharia lupina</name>
    <dbReference type="NCBI Taxonomy" id="560253"/>
    <lineage>
        <taxon>Eukaryota</taxon>
        <taxon>Fungi</taxon>
        <taxon>Dikarya</taxon>
        <taxon>Ascomycota</taxon>
        <taxon>Pezizomycotina</taxon>
        <taxon>Lecanoromycetes</taxon>
        <taxon>OSLEUM clade</taxon>
        <taxon>Lecanoromycetidae</taxon>
        <taxon>Lecanorales</taxon>
        <taxon>Lecanorineae</taxon>
        <taxon>Parmeliaceae</taxon>
        <taxon>Letharia</taxon>
    </lineage>
</organism>
<reference evidence="4 5" key="1">
    <citation type="journal article" date="2020" name="Genomics">
        <title>Complete, high-quality genomes from long-read metagenomic sequencing of two wolf lichen thalli reveals enigmatic genome architecture.</title>
        <authorList>
            <person name="McKenzie S.K."/>
            <person name="Walston R.F."/>
            <person name="Allen J.L."/>
        </authorList>
    </citation>
    <scope>NUCLEOTIDE SEQUENCE [LARGE SCALE GENOMIC DNA]</scope>
    <source>
        <strain evidence="4">WasteWater1</strain>
    </source>
</reference>
<dbReference type="FunFam" id="1.10.8.270:FF:000031">
    <property type="entry name" value="TBC1 domain family member 5"/>
    <property type="match status" value="1"/>
</dbReference>
<evidence type="ECO:0000259" key="3">
    <source>
        <dbReference type="PROSITE" id="PS50086"/>
    </source>
</evidence>